<proteinExistence type="predicted"/>
<reference evidence="1 2" key="1">
    <citation type="submission" date="2015-09" db="EMBL/GenBank/DDBJ databases">
        <title>Draft genome of the parasitic nematode Teladorsagia circumcincta isolate WARC Sus (inbred).</title>
        <authorList>
            <person name="Mitreva M."/>
        </authorList>
    </citation>
    <scope>NUCLEOTIDE SEQUENCE [LARGE SCALE GENOMIC DNA]</scope>
    <source>
        <strain evidence="1 2">S</strain>
    </source>
</reference>
<evidence type="ECO:0000313" key="1">
    <source>
        <dbReference type="EMBL" id="PIO52613.1"/>
    </source>
</evidence>
<protein>
    <submittedName>
        <fullName evidence="1">Uncharacterized protein</fullName>
    </submittedName>
</protein>
<organism evidence="1 2">
    <name type="scientific">Teladorsagia circumcincta</name>
    <name type="common">Brown stomach worm</name>
    <name type="synonym">Ostertagia circumcincta</name>
    <dbReference type="NCBI Taxonomy" id="45464"/>
    <lineage>
        <taxon>Eukaryota</taxon>
        <taxon>Metazoa</taxon>
        <taxon>Ecdysozoa</taxon>
        <taxon>Nematoda</taxon>
        <taxon>Chromadorea</taxon>
        <taxon>Rhabditida</taxon>
        <taxon>Rhabditina</taxon>
        <taxon>Rhabditomorpha</taxon>
        <taxon>Strongyloidea</taxon>
        <taxon>Trichostrongylidae</taxon>
        <taxon>Teladorsagia</taxon>
    </lineage>
</organism>
<dbReference type="AlphaFoldDB" id="A0A2G9T3T4"/>
<keyword evidence="2" id="KW-1185">Reference proteome</keyword>
<evidence type="ECO:0000313" key="2">
    <source>
        <dbReference type="Proteomes" id="UP000230423"/>
    </source>
</evidence>
<gene>
    <name evidence="1" type="ORF">TELCIR_26079</name>
</gene>
<name>A0A2G9T3T4_TELCI</name>
<accession>A0A2G9T3T4</accession>
<dbReference type="EMBL" id="KZ427705">
    <property type="protein sequence ID" value="PIO52613.1"/>
    <property type="molecule type" value="Genomic_DNA"/>
</dbReference>
<dbReference type="Proteomes" id="UP000230423">
    <property type="component" value="Unassembled WGS sequence"/>
</dbReference>
<sequence length="130" mass="14598">MLELANPSAESSVNKERWKEFIDEPTAQSCGVSENYEGYSVNKAKRTFTEQSLDIPSKIPRSDNIPINIEKPLPLLYSRDNLNRLFGAKTTDSLALIGEIMQKETAFKIKVSFQFFMIGLFNPMEVGCAG</sequence>